<protein>
    <submittedName>
        <fullName evidence="2">Uncharacterized protein</fullName>
    </submittedName>
</protein>
<dbReference type="Proteomes" id="UP000217790">
    <property type="component" value="Unassembled WGS sequence"/>
</dbReference>
<proteinExistence type="predicted"/>
<keyword evidence="3" id="KW-1185">Reference proteome</keyword>
<dbReference type="AlphaFoldDB" id="A0A2H3CI16"/>
<dbReference type="EMBL" id="KZ293714">
    <property type="protein sequence ID" value="PBK82685.1"/>
    <property type="molecule type" value="Genomic_DNA"/>
</dbReference>
<reference evidence="3" key="1">
    <citation type="journal article" date="2017" name="Nat. Ecol. Evol.">
        <title>Genome expansion and lineage-specific genetic innovations in the forest pathogenic fungi Armillaria.</title>
        <authorList>
            <person name="Sipos G."/>
            <person name="Prasanna A.N."/>
            <person name="Walter M.C."/>
            <person name="O'Connor E."/>
            <person name="Balint B."/>
            <person name="Krizsan K."/>
            <person name="Kiss B."/>
            <person name="Hess J."/>
            <person name="Varga T."/>
            <person name="Slot J."/>
            <person name="Riley R."/>
            <person name="Boka B."/>
            <person name="Rigling D."/>
            <person name="Barry K."/>
            <person name="Lee J."/>
            <person name="Mihaltcheva S."/>
            <person name="LaButti K."/>
            <person name="Lipzen A."/>
            <person name="Waldron R."/>
            <person name="Moloney N.M."/>
            <person name="Sperisen C."/>
            <person name="Kredics L."/>
            <person name="Vagvoelgyi C."/>
            <person name="Patrignani A."/>
            <person name="Fitzpatrick D."/>
            <person name="Nagy I."/>
            <person name="Doyle S."/>
            <person name="Anderson J.B."/>
            <person name="Grigoriev I.V."/>
            <person name="Gueldener U."/>
            <person name="Muensterkoetter M."/>
            <person name="Nagy L.G."/>
        </authorList>
    </citation>
    <scope>NUCLEOTIDE SEQUENCE [LARGE SCALE GENOMIC DNA]</scope>
    <source>
        <strain evidence="3">Ar21-2</strain>
    </source>
</reference>
<feature type="compositionally biased region" description="Low complexity" evidence="1">
    <location>
        <begin position="74"/>
        <end position="88"/>
    </location>
</feature>
<name>A0A2H3CI16_ARMGA</name>
<evidence type="ECO:0000313" key="2">
    <source>
        <dbReference type="EMBL" id="PBK82685.1"/>
    </source>
</evidence>
<organism evidence="2 3">
    <name type="scientific">Armillaria gallica</name>
    <name type="common">Bulbous honey fungus</name>
    <name type="synonym">Armillaria bulbosa</name>
    <dbReference type="NCBI Taxonomy" id="47427"/>
    <lineage>
        <taxon>Eukaryota</taxon>
        <taxon>Fungi</taxon>
        <taxon>Dikarya</taxon>
        <taxon>Basidiomycota</taxon>
        <taxon>Agaricomycotina</taxon>
        <taxon>Agaricomycetes</taxon>
        <taxon>Agaricomycetidae</taxon>
        <taxon>Agaricales</taxon>
        <taxon>Marasmiineae</taxon>
        <taxon>Physalacriaceae</taxon>
        <taxon>Armillaria</taxon>
    </lineage>
</organism>
<evidence type="ECO:0000256" key="1">
    <source>
        <dbReference type="SAM" id="MobiDB-lite"/>
    </source>
</evidence>
<accession>A0A2H3CI16</accession>
<dbReference type="InParanoid" id="A0A2H3CI16"/>
<feature type="region of interest" description="Disordered" evidence="1">
    <location>
        <begin position="74"/>
        <end position="98"/>
    </location>
</feature>
<evidence type="ECO:0000313" key="3">
    <source>
        <dbReference type="Proteomes" id="UP000217790"/>
    </source>
</evidence>
<gene>
    <name evidence="2" type="ORF">ARMGADRAFT_1090132</name>
</gene>
<sequence length="184" mass="20341">MELEDGGSSVTVGDTRGRRLALPQDKRVLCKERKGITLLEGGADGGEEGADTEKNTDGCVVAFQYESVHTSYQTTSSADSPLAAPSPTRFSPSSPLPESRSTIIDTFFLRLLCIAQTEREYEAVFDFVQGVYASEGAETIISVWGEPEVFMRDTWKKTRKKMMNELVYRVDMHYFTDAASASSK</sequence>